<dbReference type="InterPro" id="IPR041479">
    <property type="entry name" value="TetR_CgmR_C"/>
</dbReference>
<dbReference type="Gene3D" id="1.10.357.10">
    <property type="entry name" value="Tetracycline Repressor, domain 2"/>
    <property type="match status" value="1"/>
</dbReference>
<gene>
    <name evidence="4" type="ORF">WL73_09215</name>
</gene>
<reference evidence="4 5" key="1">
    <citation type="submission" date="2015-11" db="EMBL/GenBank/DDBJ databases">
        <title>Expanding the genomic diversity of Burkholderia species for the development of highly accurate diagnostics.</title>
        <authorList>
            <person name="Sahl J."/>
            <person name="Keim P."/>
            <person name="Wagner D."/>
        </authorList>
    </citation>
    <scope>NUCLEOTIDE SEQUENCE [LARGE SCALE GENOMIC DNA]</scope>
    <source>
        <strain evidence="4 5">MSMB2167WGS</strain>
    </source>
</reference>
<organism evidence="4 5">
    <name type="scientific">Burkholderia ubonensis</name>
    <dbReference type="NCBI Taxonomy" id="101571"/>
    <lineage>
        <taxon>Bacteria</taxon>
        <taxon>Pseudomonadati</taxon>
        <taxon>Pseudomonadota</taxon>
        <taxon>Betaproteobacteria</taxon>
        <taxon>Burkholderiales</taxon>
        <taxon>Burkholderiaceae</taxon>
        <taxon>Burkholderia</taxon>
        <taxon>Burkholderia cepacia complex</taxon>
    </lineage>
</organism>
<evidence type="ECO:0000256" key="2">
    <source>
        <dbReference type="PROSITE-ProRule" id="PRU00335"/>
    </source>
</evidence>
<dbReference type="RefSeq" id="WP_060323704.1">
    <property type="nucleotide sequence ID" value="NZ_LPIU01000079.1"/>
</dbReference>
<dbReference type="InterPro" id="IPR001647">
    <property type="entry name" value="HTH_TetR"/>
</dbReference>
<accession>A0A107EGA0</accession>
<evidence type="ECO:0000313" key="5">
    <source>
        <dbReference type="Proteomes" id="UP000062998"/>
    </source>
</evidence>
<proteinExistence type="predicted"/>
<dbReference type="OrthoDB" id="9809772at2"/>
<evidence type="ECO:0000259" key="3">
    <source>
        <dbReference type="PROSITE" id="PS50977"/>
    </source>
</evidence>
<protein>
    <submittedName>
        <fullName evidence="4">TetR family transcriptional regulator</fullName>
    </submittedName>
</protein>
<dbReference type="PROSITE" id="PS50977">
    <property type="entry name" value="HTH_TETR_2"/>
    <property type="match status" value="1"/>
</dbReference>
<dbReference type="AlphaFoldDB" id="A0A107EGA0"/>
<sequence length="198" mass="22046">MDNRTRSEISRRKAIEAALVILERDGIGGLTFDSLSRESGISKGGLLHQFRNRHGVLHALLEHQERLFEQIATDYLAKEGQSKEEPILAAEIAIYREAIGQPNSVARAALAALVDSPSLLENSKSTALARMEALSNEAADLDLSLLRYFAASGIAFHSLLGLTQLDDRTRNRLFDRLQDEQSWRGFQSKPASMRSDRK</sequence>
<feature type="DNA-binding region" description="H-T-H motif" evidence="2">
    <location>
        <begin position="31"/>
        <end position="50"/>
    </location>
</feature>
<dbReference type="GO" id="GO:0003677">
    <property type="term" value="F:DNA binding"/>
    <property type="evidence" value="ECO:0007669"/>
    <property type="project" value="UniProtKB-UniRule"/>
</dbReference>
<dbReference type="SUPFAM" id="SSF46689">
    <property type="entry name" value="Homeodomain-like"/>
    <property type="match status" value="1"/>
</dbReference>
<feature type="domain" description="HTH tetR-type" evidence="3">
    <location>
        <begin position="8"/>
        <end position="68"/>
    </location>
</feature>
<evidence type="ECO:0000256" key="1">
    <source>
        <dbReference type="ARBA" id="ARBA00023125"/>
    </source>
</evidence>
<keyword evidence="1 2" id="KW-0238">DNA-binding</keyword>
<comment type="caution">
    <text evidence="4">The sequence shown here is derived from an EMBL/GenBank/DDBJ whole genome shotgun (WGS) entry which is preliminary data.</text>
</comment>
<dbReference type="Pfam" id="PF17937">
    <property type="entry name" value="TetR_C_28"/>
    <property type="match status" value="1"/>
</dbReference>
<dbReference type="Pfam" id="PF00440">
    <property type="entry name" value="TetR_N"/>
    <property type="match status" value="1"/>
</dbReference>
<dbReference type="InterPro" id="IPR009057">
    <property type="entry name" value="Homeodomain-like_sf"/>
</dbReference>
<dbReference type="Proteomes" id="UP000062998">
    <property type="component" value="Unassembled WGS sequence"/>
</dbReference>
<name>A0A107EGA0_9BURK</name>
<evidence type="ECO:0000313" key="4">
    <source>
        <dbReference type="EMBL" id="KWE07605.1"/>
    </source>
</evidence>
<dbReference type="EMBL" id="LPIX01000033">
    <property type="protein sequence ID" value="KWE07605.1"/>
    <property type="molecule type" value="Genomic_DNA"/>
</dbReference>